<dbReference type="SUPFAM" id="SSF54211">
    <property type="entry name" value="Ribosomal protein S5 domain 2-like"/>
    <property type="match status" value="1"/>
</dbReference>
<organism evidence="12 13">
    <name type="scientific">Candidatus Veblenbacteria bacterium RIFOXYC1_FULL_42_9</name>
    <dbReference type="NCBI Taxonomy" id="1802427"/>
    <lineage>
        <taxon>Bacteria</taxon>
        <taxon>Candidatus Vebleniibacteriota</taxon>
    </lineage>
</organism>
<evidence type="ECO:0000259" key="11">
    <source>
        <dbReference type="PROSITE" id="PS50881"/>
    </source>
</evidence>
<dbReference type="PROSITE" id="PS50881">
    <property type="entry name" value="S5_DSRBD"/>
    <property type="match status" value="1"/>
</dbReference>
<evidence type="ECO:0000256" key="9">
    <source>
        <dbReference type="RuleBase" id="RU003823"/>
    </source>
</evidence>
<protein>
    <recommendedName>
        <fullName evidence="6">Small ribosomal subunit protein uS5</fullName>
    </recommendedName>
    <alternativeName>
        <fullName evidence="7">30S ribosomal protein S5</fullName>
    </alternativeName>
</protein>
<feature type="compositionally biased region" description="Basic and acidic residues" evidence="10">
    <location>
        <begin position="17"/>
        <end position="26"/>
    </location>
</feature>
<dbReference type="InterPro" id="IPR013810">
    <property type="entry name" value="Ribosomal_uS5_N"/>
</dbReference>
<dbReference type="AlphaFoldDB" id="A0A1G2Q7A7"/>
<evidence type="ECO:0000256" key="2">
    <source>
        <dbReference type="ARBA" id="ARBA00022730"/>
    </source>
</evidence>
<dbReference type="GO" id="GO:0003735">
    <property type="term" value="F:structural constituent of ribosome"/>
    <property type="evidence" value="ECO:0007669"/>
    <property type="project" value="UniProtKB-UniRule"/>
</dbReference>
<evidence type="ECO:0000256" key="8">
    <source>
        <dbReference type="PROSITE-ProRule" id="PRU00268"/>
    </source>
</evidence>
<dbReference type="GO" id="GO:0015935">
    <property type="term" value="C:small ribosomal subunit"/>
    <property type="evidence" value="ECO:0007669"/>
    <property type="project" value="InterPro"/>
</dbReference>
<dbReference type="SUPFAM" id="SSF54768">
    <property type="entry name" value="dsRNA-binding domain-like"/>
    <property type="match status" value="1"/>
</dbReference>
<dbReference type="GO" id="GO:0006412">
    <property type="term" value="P:translation"/>
    <property type="evidence" value="ECO:0007669"/>
    <property type="project" value="InterPro"/>
</dbReference>
<dbReference type="FunFam" id="3.30.230.10:FF:000002">
    <property type="entry name" value="30S ribosomal protein S5"/>
    <property type="match status" value="1"/>
</dbReference>
<evidence type="ECO:0000256" key="3">
    <source>
        <dbReference type="ARBA" id="ARBA00022884"/>
    </source>
</evidence>
<dbReference type="PROSITE" id="PS00585">
    <property type="entry name" value="RIBOSOMAL_S5"/>
    <property type="match status" value="1"/>
</dbReference>
<dbReference type="Pfam" id="PF00333">
    <property type="entry name" value="Ribosomal_S5"/>
    <property type="match status" value="1"/>
</dbReference>
<feature type="region of interest" description="Disordered" evidence="10">
    <location>
        <begin position="1"/>
        <end position="26"/>
    </location>
</feature>
<keyword evidence="5 8" id="KW-0687">Ribonucleoprotein</keyword>
<evidence type="ECO:0000256" key="5">
    <source>
        <dbReference type="ARBA" id="ARBA00023274"/>
    </source>
</evidence>
<dbReference type="Gene3D" id="3.30.230.10">
    <property type="match status" value="1"/>
</dbReference>
<evidence type="ECO:0000313" key="13">
    <source>
        <dbReference type="Proteomes" id="UP000178199"/>
    </source>
</evidence>
<evidence type="ECO:0000256" key="7">
    <source>
        <dbReference type="ARBA" id="ARBA00035519"/>
    </source>
</evidence>
<name>A0A1G2Q7A7_9BACT</name>
<dbReference type="Proteomes" id="UP000178199">
    <property type="component" value="Unassembled WGS sequence"/>
</dbReference>
<dbReference type="InterPro" id="IPR005712">
    <property type="entry name" value="Ribosomal_uS5_bac-type"/>
</dbReference>
<dbReference type="InterPro" id="IPR020568">
    <property type="entry name" value="Ribosomal_Su5_D2-typ_SF"/>
</dbReference>
<accession>A0A1G2Q7A7</accession>
<keyword evidence="2" id="KW-0699">rRNA-binding</keyword>
<comment type="caution">
    <text evidence="12">The sequence shown here is derived from an EMBL/GenBank/DDBJ whole genome shotgun (WGS) entry which is preliminary data.</text>
</comment>
<feature type="domain" description="S5 DRBM" evidence="11">
    <location>
        <begin position="26"/>
        <end position="89"/>
    </location>
</feature>
<evidence type="ECO:0000256" key="10">
    <source>
        <dbReference type="SAM" id="MobiDB-lite"/>
    </source>
</evidence>
<keyword evidence="4 8" id="KW-0689">Ribosomal protein</keyword>
<dbReference type="Pfam" id="PF03719">
    <property type="entry name" value="Ribosomal_S5_C"/>
    <property type="match status" value="1"/>
</dbReference>
<keyword evidence="3" id="KW-0694">RNA-binding</keyword>
<evidence type="ECO:0000256" key="4">
    <source>
        <dbReference type="ARBA" id="ARBA00022980"/>
    </source>
</evidence>
<sequence>MQKGRSGRGGGRPGRQGHRDRPDDGFEQRIVELSRVTRVMAGGKRMRFRALVVLGNRQGQVGVGLAKGTDVSLAVSKATAKARRALINVPLKNETIPHVITVKYKSANVLLKPAPKGTGIIAGGPVRAVLELAGVPNVVSKILGSSNKVNNVRAVLKAFNLLKLRA</sequence>
<dbReference type="InterPro" id="IPR005324">
    <property type="entry name" value="Ribosomal_uS5_C"/>
</dbReference>
<proteinExistence type="inferred from homology"/>
<dbReference type="InterPro" id="IPR018192">
    <property type="entry name" value="Ribosomal_uS5_N_CS"/>
</dbReference>
<dbReference type="NCBIfam" id="TIGR01021">
    <property type="entry name" value="rpsE_bact"/>
    <property type="match status" value="1"/>
</dbReference>
<dbReference type="PANTHER" id="PTHR48277">
    <property type="entry name" value="MITOCHONDRIAL RIBOSOMAL PROTEIN S5"/>
    <property type="match status" value="1"/>
</dbReference>
<dbReference type="PANTHER" id="PTHR48277:SF1">
    <property type="entry name" value="MITOCHONDRIAL RIBOSOMAL PROTEIN S5"/>
    <property type="match status" value="1"/>
</dbReference>
<comment type="similarity">
    <text evidence="1 9">Belongs to the universal ribosomal protein uS5 family.</text>
</comment>
<dbReference type="EMBL" id="MHTD01000022">
    <property type="protein sequence ID" value="OHA55822.1"/>
    <property type="molecule type" value="Genomic_DNA"/>
</dbReference>
<gene>
    <name evidence="12" type="ORF">A2429_01965</name>
</gene>
<dbReference type="InterPro" id="IPR000851">
    <property type="entry name" value="Ribosomal_uS5"/>
</dbReference>
<evidence type="ECO:0000256" key="1">
    <source>
        <dbReference type="ARBA" id="ARBA00008945"/>
    </source>
</evidence>
<dbReference type="GO" id="GO:0005737">
    <property type="term" value="C:cytoplasm"/>
    <property type="evidence" value="ECO:0007669"/>
    <property type="project" value="UniProtKB-ARBA"/>
</dbReference>
<evidence type="ECO:0000313" key="12">
    <source>
        <dbReference type="EMBL" id="OHA55822.1"/>
    </source>
</evidence>
<dbReference type="Gene3D" id="3.30.160.20">
    <property type="match status" value="1"/>
</dbReference>
<evidence type="ECO:0000256" key="6">
    <source>
        <dbReference type="ARBA" id="ARBA00035255"/>
    </source>
</evidence>
<dbReference type="GO" id="GO:0019843">
    <property type="term" value="F:rRNA binding"/>
    <property type="evidence" value="ECO:0007669"/>
    <property type="project" value="UniProtKB-KW"/>
</dbReference>
<dbReference type="InterPro" id="IPR014721">
    <property type="entry name" value="Ribsml_uS5_D2-typ_fold_subgr"/>
</dbReference>
<reference evidence="12 13" key="1">
    <citation type="journal article" date="2016" name="Nat. Commun.">
        <title>Thousands of microbial genomes shed light on interconnected biogeochemical processes in an aquifer system.</title>
        <authorList>
            <person name="Anantharaman K."/>
            <person name="Brown C.T."/>
            <person name="Hug L.A."/>
            <person name="Sharon I."/>
            <person name="Castelle C.J."/>
            <person name="Probst A.J."/>
            <person name="Thomas B.C."/>
            <person name="Singh A."/>
            <person name="Wilkins M.J."/>
            <person name="Karaoz U."/>
            <person name="Brodie E.L."/>
            <person name="Williams K.H."/>
            <person name="Hubbard S.S."/>
            <person name="Banfield J.F."/>
        </authorList>
    </citation>
    <scope>NUCLEOTIDE SEQUENCE [LARGE SCALE GENOMIC DNA]</scope>
</reference>